<gene>
    <name evidence="2" type="ORF">FMM05_09255</name>
</gene>
<dbReference type="Proteomes" id="UP000320643">
    <property type="component" value="Unassembled WGS sequence"/>
</dbReference>
<name>A0A552V356_9FLAO</name>
<evidence type="ECO:0000313" key="2">
    <source>
        <dbReference type="EMBL" id="TRW24881.1"/>
    </source>
</evidence>
<evidence type="ECO:0000313" key="3">
    <source>
        <dbReference type="Proteomes" id="UP000320643"/>
    </source>
</evidence>
<dbReference type="EMBL" id="VJVZ01000005">
    <property type="protein sequence ID" value="TRW24881.1"/>
    <property type="molecule type" value="Genomic_DNA"/>
</dbReference>
<accession>A0A552V356</accession>
<evidence type="ECO:0000259" key="1">
    <source>
        <dbReference type="Pfam" id="PF13648"/>
    </source>
</evidence>
<dbReference type="AlphaFoldDB" id="A0A552V356"/>
<organism evidence="2 3">
    <name type="scientific">Flavobacterium zepuense</name>
    <dbReference type="NCBI Taxonomy" id="2593302"/>
    <lineage>
        <taxon>Bacteria</taxon>
        <taxon>Pseudomonadati</taxon>
        <taxon>Bacteroidota</taxon>
        <taxon>Flavobacteriia</taxon>
        <taxon>Flavobacteriales</taxon>
        <taxon>Flavobacteriaceae</taxon>
        <taxon>Flavobacterium</taxon>
    </lineage>
</organism>
<feature type="domain" description="Lipocalin-like" evidence="1">
    <location>
        <begin position="20"/>
        <end position="99"/>
    </location>
</feature>
<dbReference type="OrthoDB" id="1121756at2"/>
<keyword evidence="3" id="KW-1185">Reference proteome</keyword>
<reference evidence="2 3" key="1">
    <citation type="submission" date="2019-07" db="EMBL/GenBank/DDBJ databases">
        <title>Flavobacterium sp. nov., isolated from glacier ice.</title>
        <authorList>
            <person name="Liu Q."/>
            <person name="Xin Y.-H."/>
        </authorList>
    </citation>
    <scope>NUCLEOTIDE SEQUENCE [LARGE SCALE GENOMIC DNA]</scope>
    <source>
        <strain evidence="2 3">ZT4R6</strain>
    </source>
</reference>
<dbReference type="Pfam" id="PF13648">
    <property type="entry name" value="Lipocalin_4"/>
    <property type="match status" value="1"/>
</dbReference>
<dbReference type="InterPro" id="IPR024311">
    <property type="entry name" value="Lipocalin-like"/>
</dbReference>
<proteinExistence type="predicted"/>
<sequence length="141" mass="15427">MLVVLFASCGSLDQKAQVGIKGNWTISNVSYPGSDYIKVTSFDVADSKCFVGSSWNFISNNNKGTMTLTNSSCPAFSSPIVWTVTKEGTFNLKITEGEKAKRVTQGYILQIRNQTESSFQLVDNVTVGGKTVEVTYQFSKI</sequence>
<protein>
    <recommendedName>
        <fullName evidence="1">Lipocalin-like domain-containing protein</fullName>
    </recommendedName>
</protein>
<comment type="caution">
    <text evidence="2">The sequence shown here is derived from an EMBL/GenBank/DDBJ whole genome shotgun (WGS) entry which is preliminary data.</text>
</comment>